<dbReference type="eggNOG" id="ENOG502S26N">
    <property type="taxonomic scope" value="Eukaryota"/>
</dbReference>
<feature type="region of interest" description="Disordered" evidence="1">
    <location>
        <begin position="57"/>
        <end position="109"/>
    </location>
</feature>
<organism evidence="3 4">
    <name type="scientific">Ectocarpus siliculosus</name>
    <name type="common">Brown alga</name>
    <name type="synonym">Conferva siliculosa</name>
    <dbReference type="NCBI Taxonomy" id="2880"/>
    <lineage>
        <taxon>Eukaryota</taxon>
        <taxon>Sar</taxon>
        <taxon>Stramenopiles</taxon>
        <taxon>Ochrophyta</taxon>
        <taxon>PX clade</taxon>
        <taxon>Phaeophyceae</taxon>
        <taxon>Ectocarpales</taxon>
        <taxon>Ectocarpaceae</taxon>
        <taxon>Ectocarpus</taxon>
    </lineage>
</organism>
<dbReference type="EMBL" id="FN649740">
    <property type="protein sequence ID" value="CBN74737.1"/>
    <property type="molecule type" value="Genomic_DNA"/>
</dbReference>
<evidence type="ECO:0000313" key="4">
    <source>
        <dbReference type="Proteomes" id="UP000002630"/>
    </source>
</evidence>
<keyword evidence="4" id="KW-1185">Reference proteome</keyword>
<accession>D8LMT6</accession>
<dbReference type="OMA" id="ENAVACG"/>
<dbReference type="Pfam" id="PF13426">
    <property type="entry name" value="PAS_9"/>
    <property type="match status" value="1"/>
</dbReference>
<dbReference type="EMBL" id="FN648608">
    <property type="protein sequence ID" value="CBN74737.1"/>
    <property type="molecule type" value="Genomic_DNA"/>
</dbReference>
<feature type="compositionally biased region" description="Low complexity" evidence="1">
    <location>
        <begin position="61"/>
        <end position="84"/>
    </location>
</feature>
<dbReference type="AlphaFoldDB" id="D8LMT6"/>
<evidence type="ECO:0000256" key="1">
    <source>
        <dbReference type="SAM" id="MobiDB-lite"/>
    </source>
</evidence>
<dbReference type="OrthoDB" id="447251at2759"/>
<feature type="compositionally biased region" description="Basic and acidic residues" evidence="1">
    <location>
        <begin position="85"/>
        <end position="97"/>
    </location>
</feature>
<gene>
    <name evidence="3" type="ORF">Esi_0041_0057</name>
</gene>
<dbReference type="InParanoid" id="D8LMT6"/>
<feature type="domain" description="PAS" evidence="2">
    <location>
        <begin position="341"/>
        <end position="428"/>
    </location>
</feature>
<dbReference type="SUPFAM" id="SSF55785">
    <property type="entry name" value="PYP-like sensor domain (PAS domain)"/>
    <property type="match status" value="1"/>
</dbReference>
<feature type="compositionally biased region" description="Basic residues" evidence="1">
    <location>
        <begin position="98"/>
        <end position="108"/>
    </location>
</feature>
<reference evidence="3 4" key="1">
    <citation type="journal article" date="2010" name="Nature">
        <title>The Ectocarpus genome and the independent evolution of multicellularity in brown algae.</title>
        <authorList>
            <person name="Cock J.M."/>
            <person name="Sterck L."/>
            <person name="Rouze P."/>
            <person name="Scornet D."/>
            <person name="Allen A.E."/>
            <person name="Amoutzias G."/>
            <person name="Anthouard V."/>
            <person name="Artiguenave F."/>
            <person name="Aury J.M."/>
            <person name="Badger J.H."/>
            <person name="Beszteri B."/>
            <person name="Billiau K."/>
            <person name="Bonnet E."/>
            <person name="Bothwell J.H."/>
            <person name="Bowler C."/>
            <person name="Boyen C."/>
            <person name="Brownlee C."/>
            <person name="Carrano C.J."/>
            <person name="Charrier B."/>
            <person name="Cho G.Y."/>
            <person name="Coelho S.M."/>
            <person name="Collen J."/>
            <person name="Corre E."/>
            <person name="Da Silva C."/>
            <person name="Delage L."/>
            <person name="Delaroque N."/>
            <person name="Dittami S.M."/>
            <person name="Doulbeau S."/>
            <person name="Elias M."/>
            <person name="Farnham G."/>
            <person name="Gachon C.M."/>
            <person name="Gschloessl B."/>
            <person name="Heesch S."/>
            <person name="Jabbari K."/>
            <person name="Jubin C."/>
            <person name="Kawai H."/>
            <person name="Kimura K."/>
            <person name="Kloareg B."/>
            <person name="Kupper F.C."/>
            <person name="Lang D."/>
            <person name="Le Bail A."/>
            <person name="Leblanc C."/>
            <person name="Lerouge P."/>
            <person name="Lohr M."/>
            <person name="Lopez P.J."/>
            <person name="Martens C."/>
            <person name="Maumus F."/>
            <person name="Michel G."/>
            <person name="Miranda-Saavedra D."/>
            <person name="Morales J."/>
            <person name="Moreau H."/>
            <person name="Motomura T."/>
            <person name="Nagasato C."/>
            <person name="Napoli C.A."/>
            <person name="Nelson D.R."/>
            <person name="Nyvall-Collen P."/>
            <person name="Peters A.F."/>
            <person name="Pommier C."/>
            <person name="Potin P."/>
            <person name="Poulain J."/>
            <person name="Quesneville H."/>
            <person name="Read B."/>
            <person name="Rensing S.A."/>
            <person name="Ritter A."/>
            <person name="Rousvoal S."/>
            <person name="Samanta M."/>
            <person name="Samson G."/>
            <person name="Schroeder D.C."/>
            <person name="Segurens B."/>
            <person name="Strittmatter M."/>
            <person name="Tonon T."/>
            <person name="Tregear J.W."/>
            <person name="Valentin K."/>
            <person name="von Dassow P."/>
            <person name="Yamagishi T."/>
            <person name="Van de Peer Y."/>
            <person name="Wincker P."/>
        </authorList>
    </citation>
    <scope>NUCLEOTIDE SEQUENCE [LARGE SCALE GENOMIC DNA]</scope>
    <source>
        <strain evidence="4">Ec32 / CCAP1310/4</strain>
    </source>
</reference>
<dbReference type="Gene3D" id="3.30.450.20">
    <property type="entry name" value="PAS domain"/>
    <property type="match status" value="1"/>
</dbReference>
<dbReference type="Proteomes" id="UP000002630">
    <property type="component" value="Linkage Group LG15"/>
</dbReference>
<dbReference type="InterPro" id="IPR000014">
    <property type="entry name" value="PAS"/>
</dbReference>
<evidence type="ECO:0000259" key="2">
    <source>
        <dbReference type="Pfam" id="PF13426"/>
    </source>
</evidence>
<protein>
    <submittedName>
        <fullName evidence="3">Chromatin modification-related protein vid-21</fullName>
    </submittedName>
</protein>
<name>D8LMT6_ECTSI</name>
<dbReference type="InterPro" id="IPR035965">
    <property type="entry name" value="PAS-like_dom_sf"/>
</dbReference>
<sequence>MDMMGSFGVYGGDVATAGLYNDVAMANLPRTIAMMNGGFMGMPSTWESVNHASKRSRIDAADSGSASYSSSSAASHSETESSSSVDEKKLMDRERNRRQARKSRKLKKQCADKMQQQLNQLEKESAEAVAREKEAAKKLKDCRTARCQALRKVFDLRADGCADEASWLEVLSPDLRMTMPITPYRSFNPADVVNNRRVLLGVGGMISDTQSLSVLLDNIGVKTRRNESPVSIKFTLASDAEEGGAFFSRDGLMCSFTMRTLDAVKHAAKREWEVNGMVRVRFSSDTNKIEELDMTFDAISCYQQLMLASGKEDFPPVPNTLDNALKDETTRIVVTTAARPFRITHVNKAWTELCGFELEECEGKSLSILQGPETDMTRVDKLCKLSQKGYATSMVVTNHNKKGELFRNHLQCYPVSSDEPGEISHIVGMLTAIPSENKNPCASSTLPAVEAF</sequence>
<evidence type="ECO:0000313" key="3">
    <source>
        <dbReference type="EMBL" id="CBN74737.1"/>
    </source>
</evidence>
<proteinExistence type="predicted"/>